<evidence type="ECO:0000259" key="8">
    <source>
        <dbReference type="SMART" id="SM00363"/>
    </source>
</evidence>
<dbReference type="InterPro" id="IPR018079">
    <property type="entry name" value="Ribosomal_uS4_CS"/>
</dbReference>
<keyword evidence="3 6" id="KW-0694">RNA-binding</keyword>
<feature type="region of interest" description="Disordered" evidence="7">
    <location>
        <begin position="1"/>
        <end position="97"/>
    </location>
</feature>
<dbReference type="InterPro" id="IPR002942">
    <property type="entry name" value="S4_RNA-bd"/>
</dbReference>
<dbReference type="Pfam" id="PF01479">
    <property type="entry name" value="S4"/>
    <property type="match status" value="1"/>
</dbReference>
<evidence type="ECO:0000256" key="7">
    <source>
        <dbReference type="SAM" id="MobiDB-lite"/>
    </source>
</evidence>
<dbReference type="AlphaFoldDB" id="A0A194S303"/>
<dbReference type="OMA" id="GDMFQVE"/>
<dbReference type="GO" id="GO:0003735">
    <property type="term" value="F:structural constituent of ribosome"/>
    <property type="evidence" value="ECO:0007669"/>
    <property type="project" value="TreeGrafter"/>
</dbReference>
<sequence>MFVSPAQEGSRRARCRSTSRADSAEARARELAPTTVPRSSPATADHAQGQEPDPHRQGAAAHGASTLPSSRRPRHLSSSLPAAVSPAAHLEGQHRAAHRALRTCTDLSAPSPVQSWSPANLYNLYQRSYGPPTTDTQFTKSALTMFQQKWKAKQLVRGYHGDWLPENKFKKNYLPDGLPPIVGNKAAGEERVPLASLMFAEVEKRLDTVVFRCCFADSVYKARAMVIHGKVTLNGQVTRDPNVKLQPGDLFSVDPSAVVTLQRPRGAAAPSSSSAAEPAAAAPAEADAAAPSSSSSDSPAPSSSPAPAPLAGNAPSTGPQPLAFHLPDYASPFLFVPAYLEPSFATCSAVYLRHPTARPGVSEVPSPYEADGEVMRLAWEYYTAMGRKGDKRPAGMRGKRLGA</sequence>
<evidence type="ECO:0000256" key="6">
    <source>
        <dbReference type="PROSITE-ProRule" id="PRU00182"/>
    </source>
</evidence>
<dbReference type="Proteomes" id="UP000053890">
    <property type="component" value="Unassembled WGS sequence"/>
</dbReference>
<dbReference type="GO" id="GO:0005763">
    <property type="term" value="C:mitochondrial small ribosomal subunit"/>
    <property type="evidence" value="ECO:0007669"/>
    <property type="project" value="TreeGrafter"/>
</dbReference>
<dbReference type="OrthoDB" id="3356781at2759"/>
<reference evidence="9 10" key="1">
    <citation type="journal article" date="2015" name="Front. Microbiol.">
        <title>Genome sequence of the plant growth promoting endophytic yeast Rhodotorula graminis WP1.</title>
        <authorList>
            <person name="Firrincieli A."/>
            <person name="Otillar R."/>
            <person name="Salamov A."/>
            <person name="Schmutz J."/>
            <person name="Khan Z."/>
            <person name="Redman R.S."/>
            <person name="Fleck N.D."/>
            <person name="Lindquist E."/>
            <person name="Grigoriev I.V."/>
            <person name="Doty S.L."/>
        </authorList>
    </citation>
    <scope>NUCLEOTIDE SEQUENCE [LARGE SCALE GENOMIC DNA]</scope>
    <source>
        <strain evidence="9 10">WP1</strain>
    </source>
</reference>
<feature type="domain" description="RNA-binding S4" evidence="8">
    <location>
        <begin position="204"/>
        <end position="264"/>
    </location>
</feature>
<accession>A0A194S303</accession>
<evidence type="ECO:0000256" key="3">
    <source>
        <dbReference type="ARBA" id="ARBA00022884"/>
    </source>
</evidence>
<dbReference type="GeneID" id="28973839"/>
<keyword evidence="4" id="KW-0689">Ribosomal protein</keyword>
<evidence type="ECO:0000313" key="9">
    <source>
        <dbReference type="EMBL" id="KPV74885.1"/>
    </source>
</evidence>
<comment type="similarity">
    <text evidence="1">Belongs to the universal ribosomal protein uS4 family.</text>
</comment>
<evidence type="ECO:0000313" key="10">
    <source>
        <dbReference type="Proteomes" id="UP000053890"/>
    </source>
</evidence>
<dbReference type="SMART" id="SM00363">
    <property type="entry name" value="S4"/>
    <property type="match status" value="1"/>
</dbReference>
<dbReference type="PROSITE" id="PS00632">
    <property type="entry name" value="RIBOSOMAL_S4"/>
    <property type="match status" value="1"/>
</dbReference>
<dbReference type="SUPFAM" id="SSF55174">
    <property type="entry name" value="Alpha-L RNA-binding motif"/>
    <property type="match status" value="1"/>
</dbReference>
<organism evidence="9 10">
    <name type="scientific">Rhodotorula graminis (strain WP1)</name>
    <dbReference type="NCBI Taxonomy" id="578459"/>
    <lineage>
        <taxon>Eukaryota</taxon>
        <taxon>Fungi</taxon>
        <taxon>Dikarya</taxon>
        <taxon>Basidiomycota</taxon>
        <taxon>Pucciniomycotina</taxon>
        <taxon>Microbotryomycetes</taxon>
        <taxon>Sporidiobolales</taxon>
        <taxon>Sporidiobolaceae</taxon>
        <taxon>Rhodotorula</taxon>
    </lineage>
</organism>
<dbReference type="EMBL" id="KQ474079">
    <property type="protein sequence ID" value="KPV74885.1"/>
    <property type="molecule type" value="Genomic_DNA"/>
</dbReference>
<evidence type="ECO:0000256" key="2">
    <source>
        <dbReference type="ARBA" id="ARBA00022730"/>
    </source>
</evidence>
<feature type="compositionally biased region" description="Low complexity" evidence="7">
    <location>
        <begin position="267"/>
        <end position="301"/>
    </location>
</feature>
<dbReference type="CDD" id="cd00165">
    <property type="entry name" value="S4"/>
    <property type="match status" value="1"/>
</dbReference>
<feature type="region of interest" description="Disordered" evidence="7">
    <location>
        <begin position="263"/>
        <end position="316"/>
    </location>
</feature>
<evidence type="ECO:0000256" key="5">
    <source>
        <dbReference type="ARBA" id="ARBA00023274"/>
    </source>
</evidence>
<name>A0A194S303_RHOGW</name>
<gene>
    <name evidence="9" type="ORF">RHOBADRAFT_36847</name>
</gene>
<protein>
    <recommendedName>
        <fullName evidence="8">RNA-binding S4 domain-containing protein</fullName>
    </recommendedName>
</protein>
<dbReference type="PANTHER" id="PTHR11831">
    <property type="entry name" value="30S 40S RIBOSOMAL PROTEIN"/>
    <property type="match status" value="1"/>
</dbReference>
<dbReference type="PROSITE" id="PS50889">
    <property type="entry name" value="S4"/>
    <property type="match status" value="1"/>
</dbReference>
<dbReference type="GO" id="GO:0019843">
    <property type="term" value="F:rRNA binding"/>
    <property type="evidence" value="ECO:0007669"/>
    <property type="project" value="UniProtKB-KW"/>
</dbReference>
<dbReference type="PANTHER" id="PTHR11831:SF4">
    <property type="entry name" value="SMALL RIBOSOMAL SUBUNIT PROTEIN US4M"/>
    <property type="match status" value="1"/>
</dbReference>
<keyword evidence="10" id="KW-1185">Reference proteome</keyword>
<dbReference type="Gene3D" id="3.10.290.10">
    <property type="entry name" value="RNA-binding S4 domain"/>
    <property type="match status" value="1"/>
</dbReference>
<dbReference type="STRING" id="578459.A0A194S303"/>
<dbReference type="InterPro" id="IPR022801">
    <property type="entry name" value="Ribosomal_uS4"/>
</dbReference>
<keyword evidence="2 6" id="KW-0699">rRNA-binding</keyword>
<evidence type="ECO:0000256" key="1">
    <source>
        <dbReference type="ARBA" id="ARBA00007465"/>
    </source>
</evidence>
<feature type="compositionally biased region" description="Low complexity" evidence="7">
    <location>
        <begin position="65"/>
        <end position="88"/>
    </location>
</feature>
<dbReference type="RefSeq" id="XP_018270934.1">
    <property type="nucleotide sequence ID" value="XM_018413390.1"/>
</dbReference>
<keyword evidence="5" id="KW-0687">Ribonucleoprotein</keyword>
<proteinExistence type="inferred from homology"/>
<dbReference type="InterPro" id="IPR036986">
    <property type="entry name" value="S4_RNA-bd_sf"/>
</dbReference>
<dbReference type="GO" id="GO:0042274">
    <property type="term" value="P:ribosomal small subunit biogenesis"/>
    <property type="evidence" value="ECO:0007669"/>
    <property type="project" value="TreeGrafter"/>
</dbReference>
<evidence type="ECO:0000256" key="4">
    <source>
        <dbReference type="ARBA" id="ARBA00022980"/>
    </source>
</evidence>